<reference evidence="3" key="1">
    <citation type="journal article" date="2019" name="Int. J. Syst. Evol. Microbiol.">
        <title>The Global Catalogue of Microorganisms (GCM) 10K type strain sequencing project: providing services to taxonomists for standard genome sequencing and annotation.</title>
        <authorList>
            <consortium name="The Broad Institute Genomics Platform"/>
            <consortium name="The Broad Institute Genome Sequencing Center for Infectious Disease"/>
            <person name="Wu L."/>
            <person name="Ma J."/>
        </authorList>
    </citation>
    <scope>NUCLEOTIDE SEQUENCE [LARGE SCALE GENOMIC DNA]</scope>
    <source>
        <strain evidence="3">CGMCC 1.15422</strain>
    </source>
</reference>
<dbReference type="Proteomes" id="UP000605733">
    <property type="component" value="Unassembled WGS sequence"/>
</dbReference>
<proteinExistence type="predicted"/>
<evidence type="ECO:0000256" key="1">
    <source>
        <dbReference type="SAM" id="MobiDB-lite"/>
    </source>
</evidence>
<feature type="region of interest" description="Disordered" evidence="1">
    <location>
        <begin position="22"/>
        <end position="45"/>
    </location>
</feature>
<evidence type="ECO:0000313" key="3">
    <source>
        <dbReference type="Proteomes" id="UP000605733"/>
    </source>
</evidence>
<keyword evidence="3" id="KW-1185">Reference proteome</keyword>
<sequence>MESNAENKLREGWEEMIKKEIETSGQPEKLIPDFFEDEETDECND</sequence>
<evidence type="ECO:0000313" key="2">
    <source>
        <dbReference type="EMBL" id="GGG29831.1"/>
    </source>
</evidence>
<dbReference type="RefSeq" id="WP_158308633.1">
    <property type="nucleotide sequence ID" value="NZ_BMIX01000002.1"/>
</dbReference>
<gene>
    <name evidence="2" type="ORF">GCM10011532_11590</name>
</gene>
<organism evidence="2 3">
    <name type="scientific">Christiangramia forsetii</name>
    <dbReference type="NCBI Taxonomy" id="411153"/>
    <lineage>
        <taxon>Bacteria</taxon>
        <taxon>Pseudomonadati</taxon>
        <taxon>Bacteroidota</taxon>
        <taxon>Flavobacteriia</taxon>
        <taxon>Flavobacteriales</taxon>
        <taxon>Flavobacteriaceae</taxon>
        <taxon>Christiangramia</taxon>
    </lineage>
</organism>
<name>A0ABQ1WFY2_9FLAO</name>
<feature type="compositionally biased region" description="Acidic residues" evidence="1">
    <location>
        <begin position="34"/>
        <end position="45"/>
    </location>
</feature>
<dbReference type="EMBL" id="BMIX01000002">
    <property type="protein sequence ID" value="GGG29831.1"/>
    <property type="molecule type" value="Genomic_DNA"/>
</dbReference>
<comment type="caution">
    <text evidence="2">The sequence shown here is derived from an EMBL/GenBank/DDBJ whole genome shotgun (WGS) entry which is preliminary data.</text>
</comment>
<protein>
    <submittedName>
        <fullName evidence="2">Uncharacterized protein</fullName>
    </submittedName>
</protein>
<accession>A0ABQ1WFY2</accession>